<dbReference type="GO" id="GO:0050906">
    <property type="term" value="P:detection of stimulus involved in sensory perception"/>
    <property type="evidence" value="ECO:0007669"/>
    <property type="project" value="UniProtKB-ARBA"/>
</dbReference>
<evidence type="ECO:0000256" key="7">
    <source>
        <dbReference type="ARBA" id="ARBA00023170"/>
    </source>
</evidence>
<dbReference type="AlphaFoldDB" id="A0A553PK68"/>
<accession>A0A553PK68</accession>
<dbReference type="PANTHER" id="PTHR42643:SF30">
    <property type="entry name" value="IONOTROPIC RECEPTOR 40A-RELATED"/>
    <property type="match status" value="1"/>
</dbReference>
<keyword evidence="7" id="KW-0675">Receptor</keyword>
<evidence type="ECO:0000256" key="4">
    <source>
        <dbReference type="ARBA" id="ARBA00022692"/>
    </source>
</evidence>
<gene>
    <name evidence="11" type="ORF">TCAL_09456</name>
</gene>
<feature type="transmembrane region" description="Helical" evidence="9">
    <location>
        <begin position="123"/>
        <end position="145"/>
    </location>
</feature>
<protein>
    <recommendedName>
        <fullName evidence="10">Ionotropic glutamate receptor C-terminal domain-containing protein</fullName>
    </recommendedName>
</protein>
<reference evidence="11 12" key="1">
    <citation type="journal article" date="2018" name="Nat. Ecol. Evol.">
        <title>Genomic signatures of mitonuclear coevolution across populations of Tigriopus californicus.</title>
        <authorList>
            <person name="Barreto F.S."/>
            <person name="Watson E.T."/>
            <person name="Lima T.G."/>
            <person name="Willett C.S."/>
            <person name="Edmands S."/>
            <person name="Li W."/>
            <person name="Burton R.S."/>
        </authorList>
    </citation>
    <scope>NUCLEOTIDE SEQUENCE [LARGE SCALE GENOMIC DNA]</scope>
    <source>
        <strain evidence="11 12">San Diego</strain>
    </source>
</reference>
<comment type="similarity">
    <text evidence="2">Belongs to the glutamate-gated ion channel (TC 1.A.10.1) family.</text>
</comment>
<keyword evidence="6 9" id="KW-0472">Membrane</keyword>
<evidence type="ECO:0000256" key="5">
    <source>
        <dbReference type="ARBA" id="ARBA00022989"/>
    </source>
</evidence>
<dbReference type="EMBL" id="VCGU01000003">
    <property type="protein sequence ID" value="TRY78071.1"/>
    <property type="molecule type" value="Genomic_DNA"/>
</dbReference>
<evidence type="ECO:0000256" key="6">
    <source>
        <dbReference type="ARBA" id="ARBA00023136"/>
    </source>
</evidence>
<evidence type="ECO:0000256" key="8">
    <source>
        <dbReference type="ARBA" id="ARBA00023180"/>
    </source>
</evidence>
<feature type="non-terminal residue" evidence="11">
    <location>
        <position position="1"/>
    </location>
</feature>
<keyword evidence="5 9" id="KW-1133">Transmembrane helix</keyword>
<dbReference type="Proteomes" id="UP000318571">
    <property type="component" value="Chromosome 11"/>
</dbReference>
<dbReference type="PANTHER" id="PTHR42643">
    <property type="entry name" value="IONOTROPIC RECEPTOR 20A-RELATED"/>
    <property type="match status" value="1"/>
</dbReference>
<dbReference type="GO" id="GO:0005886">
    <property type="term" value="C:plasma membrane"/>
    <property type="evidence" value="ECO:0007669"/>
    <property type="project" value="UniProtKB-SubCell"/>
</dbReference>
<dbReference type="Pfam" id="PF00060">
    <property type="entry name" value="Lig_chan"/>
    <property type="match status" value="1"/>
</dbReference>
<feature type="transmembrane region" description="Helical" evidence="9">
    <location>
        <begin position="181"/>
        <end position="201"/>
    </location>
</feature>
<dbReference type="SUPFAM" id="SSF53850">
    <property type="entry name" value="Periplasmic binding protein-like II"/>
    <property type="match status" value="1"/>
</dbReference>
<name>A0A553PK68_TIGCA</name>
<dbReference type="STRING" id="6832.A0A553PK68"/>
<keyword evidence="4 9" id="KW-0812">Transmembrane</keyword>
<comment type="caution">
    <text evidence="11">The sequence shown here is derived from an EMBL/GenBank/DDBJ whole genome shotgun (WGS) entry which is preliminary data.</text>
</comment>
<keyword evidence="12" id="KW-1185">Reference proteome</keyword>
<evidence type="ECO:0000313" key="12">
    <source>
        <dbReference type="Proteomes" id="UP000318571"/>
    </source>
</evidence>
<comment type="subcellular location">
    <subcellularLocation>
        <location evidence="1">Cell membrane</location>
        <topology evidence="1">Multi-pass membrane protein</topology>
    </subcellularLocation>
</comment>
<keyword evidence="8" id="KW-0325">Glycoprotein</keyword>
<evidence type="ECO:0000256" key="1">
    <source>
        <dbReference type="ARBA" id="ARBA00004651"/>
    </source>
</evidence>
<evidence type="ECO:0000256" key="3">
    <source>
        <dbReference type="ARBA" id="ARBA00022475"/>
    </source>
</evidence>
<evidence type="ECO:0000256" key="2">
    <source>
        <dbReference type="ARBA" id="ARBA00008685"/>
    </source>
</evidence>
<evidence type="ECO:0000256" key="9">
    <source>
        <dbReference type="SAM" id="Phobius"/>
    </source>
</evidence>
<dbReference type="GO" id="GO:0015276">
    <property type="term" value="F:ligand-gated monoatomic ion channel activity"/>
    <property type="evidence" value="ECO:0007669"/>
    <property type="project" value="InterPro"/>
</dbReference>
<dbReference type="InterPro" id="IPR052192">
    <property type="entry name" value="Insect_Ionotropic_Sensory_Rcpt"/>
</dbReference>
<dbReference type="InterPro" id="IPR001320">
    <property type="entry name" value="Iontro_rcpt_C"/>
</dbReference>
<feature type="domain" description="Ionotropic glutamate receptor C-terminal" evidence="10">
    <location>
        <begin position="121"/>
        <end position="320"/>
    </location>
</feature>
<organism evidence="11 12">
    <name type="scientific">Tigriopus californicus</name>
    <name type="common">Marine copepod</name>
    <dbReference type="NCBI Taxonomy" id="6832"/>
    <lineage>
        <taxon>Eukaryota</taxon>
        <taxon>Metazoa</taxon>
        <taxon>Ecdysozoa</taxon>
        <taxon>Arthropoda</taxon>
        <taxon>Crustacea</taxon>
        <taxon>Multicrustacea</taxon>
        <taxon>Hexanauplia</taxon>
        <taxon>Copepoda</taxon>
        <taxon>Harpacticoida</taxon>
        <taxon>Harpacticidae</taxon>
        <taxon>Tigriopus</taxon>
    </lineage>
</organism>
<evidence type="ECO:0000259" key="10">
    <source>
        <dbReference type="Pfam" id="PF00060"/>
    </source>
</evidence>
<dbReference type="OMA" id="ATICCIG"/>
<sequence>SVNWLSSQGSSKQVLAGQIRTHSSAAFSSTTTKYFTTNTYVRPDIVGVWGKRLPNGTWTGMVGDLIAGKVDSIIPGLIRNHDRHLAMDLTMAVVTTQANMFIRNPKTNDISLKAYTSEFTAEIWLSAIFVNLCSILTLFLIFLSLSSTSIPNKAKLSKSLEIVLRGALQKGHSTSTPLRSYSLRLAIWVVLVFEFIVFTSYRSAMNAFLTISVRRLPVNNLQDVIDQDYGMVMWSNGILENAFESSPKMSLMAKAYEYSQTQGKTTYMNNVREGLERVLTGNNVMFEYLASMAFEPEFPCDVAIVDGFPKFNVHISLPLQKNSPLTDVFNYHIHHFLEKGTIDKIIKWNMGLSDLSGLQCREVEEQVSLGLSNTILPFALMAFIGINSNFKSGLVGALK</sequence>
<evidence type="ECO:0000313" key="11">
    <source>
        <dbReference type="EMBL" id="TRY78071.1"/>
    </source>
</evidence>
<dbReference type="Gene3D" id="3.40.190.10">
    <property type="entry name" value="Periplasmic binding protein-like II"/>
    <property type="match status" value="3"/>
</dbReference>
<keyword evidence="3" id="KW-1003">Cell membrane</keyword>
<proteinExistence type="inferred from homology"/>